<accession>A0A5C5G3B4</accession>
<name>A0A5C5G3B4_9BASI</name>
<protein>
    <submittedName>
        <fullName evidence="2">Uncharacterized protein</fullName>
    </submittedName>
</protein>
<feature type="compositionally biased region" description="Low complexity" evidence="1">
    <location>
        <begin position="1"/>
        <end position="13"/>
    </location>
</feature>
<evidence type="ECO:0000313" key="2">
    <source>
        <dbReference type="EMBL" id="TNY23588.1"/>
    </source>
</evidence>
<feature type="compositionally biased region" description="Low complexity" evidence="1">
    <location>
        <begin position="263"/>
        <end position="285"/>
    </location>
</feature>
<organism evidence="2 3">
    <name type="scientific">Rhodotorula diobovata</name>
    <dbReference type="NCBI Taxonomy" id="5288"/>
    <lineage>
        <taxon>Eukaryota</taxon>
        <taxon>Fungi</taxon>
        <taxon>Dikarya</taxon>
        <taxon>Basidiomycota</taxon>
        <taxon>Pucciniomycotina</taxon>
        <taxon>Microbotryomycetes</taxon>
        <taxon>Sporidiobolales</taxon>
        <taxon>Sporidiobolaceae</taxon>
        <taxon>Rhodotorula</taxon>
    </lineage>
</organism>
<proteinExistence type="predicted"/>
<keyword evidence="3" id="KW-1185">Reference proteome</keyword>
<feature type="compositionally biased region" description="Basic and acidic residues" evidence="1">
    <location>
        <begin position="302"/>
        <end position="319"/>
    </location>
</feature>
<feature type="region of interest" description="Disordered" evidence="1">
    <location>
        <begin position="302"/>
        <end position="338"/>
    </location>
</feature>
<feature type="region of interest" description="Disordered" evidence="1">
    <location>
        <begin position="262"/>
        <end position="288"/>
    </location>
</feature>
<dbReference type="STRING" id="5288.A0A5C5G3B4"/>
<sequence length="338" mass="35431">MSEPAQPAPASAPKKGLWDSLSPEDQKKAATVFLVSLGVTLLVTGRSGGKLLKRAKAAETSAPAPASASAPRHAPPPPPAPRPAPAPAPAPVQPARAARSVTEHIQPPVSTTLPPPPPASFLHPNALSAPKPRRFLPSFVSSSPSPSTPTPLSVLSSRPAPSSYFLPNPTLTAQSTAFAARLDTLDKLHEEGEGPPPAIEDGFNPAVYAAKAFGIATVITVGTFAVGVWGVMRWLEVDDLEGLALALQHRLPGVFDAHRPTVPSWAQPSPSPSSSSPAHAPADAATEAEELSYWASIKETLDREAAEDREERRGAWAERVRRRARAMQSSGEAGERAV</sequence>
<feature type="region of interest" description="Disordered" evidence="1">
    <location>
        <begin position="1"/>
        <end position="23"/>
    </location>
</feature>
<comment type="caution">
    <text evidence="2">The sequence shown here is derived from an EMBL/GenBank/DDBJ whole genome shotgun (WGS) entry which is preliminary data.</text>
</comment>
<dbReference type="OrthoDB" id="5346979at2759"/>
<evidence type="ECO:0000256" key="1">
    <source>
        <dbReference type="SAM" id="MobiDB-lite"/>
    </source>
</evidence>
<dbReference type="Proteomes" id="UP000311382">
    <property type="component" value="Unassembled WGS sequence"/>
</dbReference>
<reference evidence="2 3" key="1">
    <citation type="submission" date="2019-03" db="EMBL/GenBank/DDBJ databases">
        <title>Rhodosporidium diobovatum UCD-FST 08-225 genome sequencing, assembly, and annotation.</title>
        <authorList>
            <person name="Fakankun I.U."/>
            <person name="Fristensky B."/>
            <person name="Levin D.B."/>
        </authorList>
    </citation>
    <scope>NUCLEOTIDE SEQUENCE [LARGE SCALE GENOMIC DNA]</scope>
    <source>
        <strain evidence="2 3">UCD-FST 08-225</strain>
    </source>
</reference>
<dbReference type="AlphaFoldDB" id="A0A5C5G3B4"/>
<gene>
    <name evidence="2" type="ORF">DMC30DRAFT_389428</name>
</gene>
<feature type="compositionally biased region" description="Low complexity" evidence="1">
    <location>
        <begin position="135"/>
        <end position="158"/>
    </location>
</feature>
<dbReference type="EMBL" id="SOZI01000010">
    <property type="protein sequence ID" value="TNY23588.1"/>
    <property type="molecule type" value="Genomic_DNA"/>
</dbReference>
<feature type="compositionally biased region" description="Low complexity" evidence="1">
    <location>
        <begin position="58"/>
        <end position="72"/>
    </location>
</feature>
<evidence type="ECO:0000313" key="3">
    <source>
        <dbReference type="Proteomes" id="UP000311382"/>
    </source>
</evidence>
<feature type="region of interest" description="Disordered" evidence="1">
    <location>
        <begin position="45"/>
        <end position="158"/>
    </location>
</feature>
<feature type="compositionally biased region" description="Pro residues" evidence="1">
    <location>
        <begin position="73"/>
        <end position="92"/>
    </location>
</feature>